<evidence type="ECO:0000256" key="1">
    <source>
        <dbReference type="NCBIfam" id="TIGR01796"/>
    </source>
</evidence>
<dbReference type="GeneID" id="87635033"/>
<keyword evidence="3 4" id="KW-0413">Isomerase</keyword>
<dbReference type="Proteomes" id="UP000509345">
    <property type="component" value="Chromosome"/>
</dbReference>
<dbReference type="CDD" id="cd02185">
    <property type="entry name" value="AroH"/>
    <property type="match status" value="1"/>
</dbReference>
<dbReference type="GO" id="GO:0046417">
    <property type="term" value="P:chorismate metabolic process"/>
    <property type="evidence" value="ECO:0007669"/>
    <property type="project" value="TreeGrafter"/>
</dbReference>
<feature type="binding site" evidence="2">
    <location>
        <position position="107"/>
    </location>
    <ligand>
        <name>prephenate</name>
        <dbReference type="ChEBI" id="CHEBI:29934"/>
    </ligand>
</feature>
<dbReference type="EC" id="5.4.99.5" evidence="1 3"/>
<evidence type="ECO:0000313" key="4">
    <source>
        <dbReference type="EMBL" id="NEB68969.1"/>
    </source>
</evidence>
<keyword evidence="2 3" id="KW-0057">Aromatic amino acid biosynthesis</keyword>
<accession>A0A6N9VD73</accession>
<dbReference type="Pfam" id="PF07736">
    <property type="entry name" value="CM_1"/>
    <property type="match status" value="1"/>
</dbReference>
<dbReference type="EMBL" id="JAAGME010000798">
    <property type="protein sequence ID" value="NEB68969.1"/>
    <property type="molecule type" value="Genomic_DNA"/>
</dbReference>
<evidence type="ECO:0000313" key="6">
    <source>
        <dbReference type="Proteomes" id="UP000471648"/>
    </source>
</evidence>
<reference evidence="5 7" key="2">
    <citation type="submission" date="2020-06" db="EMBL/GenBank/DDBJ databases">
        <title>Genome mining for natural products.</title>
        <authorList>
            <person name="Zhang B."/>
            <person name="Shi J."/>
            <person name="Ge H."/>
        </authorList>
    </citation>
    <scope>NUCLEOTIDE SEQUENCE [LARGE SCALE GENOMIC DNA]</scope>
    <source>
        <strain evidence="5 7">NA06532</strain>
    </source>
</reference>
<dbReference type="RefSeq" id="WP_031125731.1">
    <property type="nucleotide sequence ID" value="NZ_CP054926.1"/>
</dbReference>
<dbReference type="GO" id="GO:0009073">
    <property type="term" value="P:aromatic amino acid family biosynthetic process"/>
    <property type="evidence" value="ECO:0007669"/>
    <property type="project" value="UniProtKB-UniRule"/>
</dbReference>
<dbReference type="Proteomes" id="UP000471648">
    <property type="component" value="Unassembled WGS sequence"/>
</dbReference>
<organism evidence="4 6">
    <name type="scientific">Streptomyces microflavus</name>
    <name type="common">Streptomyces lipmanii</name>
    <dbReference type="NCBI Taxonomy" id="1919"/>
    <lineage>
        <taxon>Bacteria</taxon>
        <taxon>Bacillati</taxon>
        <taxon>Actinomycetota</taxon>
        <taxon>Actinomycetes</taxon>
        <taxon>Kitasatosporales</taxon>
        <taxon>Streptomycetaceae</taxon>
        <taxon>Streptomyces</taxon>
    </lineage>
</organism>
<dbReference type="InterPro" id="IPR008243">
    <property type="entry name" value="Chorismate_mutase_AroH"/>
</dbReference>
<gene>
    <name evidence="4" type="primary">aroH</name>
    <name evidence="4" type="ORF">G3I39_18195</name>
    <name evidence="5" type="ORF">HUT09_27590</name>
</gene>
<evidence type="ECO:0000313" key="5">
    <source>
        <dbReference type="EMBL" id="QKW45995.1"/>
    </source>
</evidence>
<evidence type="ECO:0000313" key="7">
    <source>
        <dbReference type="Proteomes" id="UP000509345"/>
    </source>
</evidence>
<dbReference type="Gene3D" id="3.30.1330.40">
    <property type="entry name" value="RutC-like"/>
    <property type="match status" value="1"/>
</dbReference>
<sequence length="126" mass="13715">MPLWALRGAVQLDADEKQHLLERSQELFSTMLTANALTPDDLVSVILTATPDLRSAFPAEALRTMGLVDIPLMCAQELDIVGALPRVVRIMAHVRTARARPEAHHIYLGGAAALRRDLVGPSGDVR</sequence>
<dbReference type="PIRSF" id="PIRSF005965">
    <property type="entry name" value="Chor_mut_AroH"/>
    <property type="match status" value="1"/>
</dbReference>
<feature type="binding site" evidence="2">
    <location>
        <position position="89"/>
    </location>
    <ligand>
        <name>prephenate</name>
        <dbReference type="ChEBI" id="CHEBI:29934"/>
    </ligand>
</feature>
<dbReference type="EMBL" id="CP054926">
    <property type="protein sequence ID" value="QKW45995.1"/>
    <property type="molecule type" value="Genomic_DNA"/>
</dbReference>
<reference evidence="4 6" key="1">
    <citation type="submission" date="2020-01" db="EMBL/GenBank/DDBJ databases">
        <title>Insect and environment-associated Actinomycetes.</title>
        <authorList>
            <person name="Currrie C."/>
            <person name="Chevrette M."/>
            <person name="Carlson C."/>
            <person name="Stubbendieck R."/>
            <person name="Wendt-Pienkowski E."/>
        </authorList>
    </citation>
    <scope>NUCLEOTIDE SEQUENCE [LARGE SCALE GENOMIC DNA]</scope>
    <source>
        <strain evidence="4 6">SID14438</strain>
    </source>
</reference>
<name>A0A6N9VD73_STRMI</name>
<feature type="binding site" evidence="2">
    <location>
        <position position="7"/>
    </location>
    <ligand>
        <name>prephenate</name>
        <dbReference type="ChEBI" id="CHEBI:29934"/>
    </ligand>
</feature>
<dbReference type="PROSITE" id="PS51167">
    <property type="entry name" value="CHORISMATE_MUT_1"/>
    <property type="match status" value="1"/>
</dbReference>
<comment type="catalytic activity">
    <reaction evidence="3">
        <text>chorismate = prephenate</text>
        <dbReference type="Rhea" id="RHEA:13897"/>
        <dbReference type="ChEBI" id="CHEBI:29748"/>
        <dbReference type="ChEBI" id="CHEBI:29934"/>
        <dbReference type="EC" id="5.4.99.5"/>
    </reaction>
</comment>
<dbReference type="NCBIfam" id="TIGR01796">
    <property type="entry name" value="CM_mono_aroH"/>
    <property type="match status" value="1"/>
</dbReference>
<dbReference type="GO" id="GO:0004106">
    <property type="term" value="F:chorismate mutase activity"/>
    <property type="evidence" value="ECO:0007669"/>
    <property type="project" value="UniProtKB-UniRule"/>
</dbReference>
<proteinExistence type="predicted"/>
<evidence type="ECO:0000256" key="3">
    <source>
        <dbReference type="PROSITE-ProRule" id="PRU00514"/>
    </source>
</evidence>
<dbReference type="PANTHER" id="PTHR21164">
    <property type="entry name" value="CHORISMATE MUTASE"/>
    <property type="match status" value="1"/>
</dbReference>
<protein>
    <recommendedName>
        <fullName evidence="1 3">chorismate mutase</fullName>
        <ecNumber evidence="1 3">5.4.99.5</ecNumber>
    </recommendedName>
</protein>
<dbReference type="AlphaFoldDB" id="A0A6N9VD73"/>
<evidence type="ECO:0000256" key="2">
    <source>
        <dbReference type="PIRSR" id="PIRSR005965-1"/>
    </source>
</evidence>
<dbReference type="GO" id="GO:0008652">
    <property type="term" value="P:amino acid biosynthetic process"/>
    <property type="evidence" value="ECO:0007669"/>
    <property type="project" value="UniProtKB-UniRule"/>
</dbReference>
<dbReference type="PANTHER" id="PTHR21164:SF0">
    <property type="entry name" value="CHORISMATE MUTASE AROH"/>
    <property type="match status" value="1"/>
</dbReference>
<dbReference type="SUPFAM" id="SSF55298">
    <property type="entry name" value="YjgF-like"/>
    <property type="match status" value="1"/>
</dbReference>
<dbReference type="InterPro" id="IPR035959">
    <property type="entry name" value="RutC-like_sf"/>
</dbReference>
<keyword evidence="2 3" id="KW-0028">Amino-acid biosynthesis</keyword>